<dbReference type="PANTHER" id="PTHR42684:SF3">
    <property type="entry name" value="ADENOSYLMETHIONINE-8-AMINO-7-OXONONANOATE AMINOTRANSFERASE"/>
    <property type="match status" value="1"/>
</dbReference>
<dbReference type="GO" id="GO:0000287">
    <property type="term" value="F:magnesium ion binding"/>
    <property type="evidence" value="ECO:0007669"/>
    <property type="project" value="InterPro"/>
</dbReference>
<keyword evidence="3" id="KW-0808">Transferase</keyword>
<dbReference type="STRING" id="1399860.A0A2C5Y564"/>
<dbReference type="InterPro" id="IPR027417">
    <property type="entry name" value="P-loop_NTPase"/>
</dbReference>
<evidence type="ECO:0000256" key="1">
    <source>
        <dbReference type="ARBA" id="ARBA00004173"/>
    </source>
</evidence>
<dbReference type="GO" id="GO:0030170">
    <property type="term" value="F:pyridoxal phosphate binding"/>
    <property type="evidence" value="ECO:0007669"/>
    <property type="project" value="InterPro"/>
</dbReference>
<dbReference type="InterPro" id="IPR004472">
    <property type="entry name" value="DTB_synth_BioD"/>
</dbReference>
<dbReference type="SUPFAM" id="SSF53383">
    <property type="entry name" value="PLP-dependent transferases"/>
    <property type="match status" value="1"/>
</dbReference>
<dbReference type="InterPro" id="IPR049704">
    <property type="entry name" value="Aminotrans_3_PPA_site"/>
</dbReference>
<comment type="subcellular location">
    <subcellularLocation>
        <location evidence="1">Mitochondrion</location>
    </subcellularLocation>
</comment>
<keyword evidence="5" id="KW-1185">Reference proteome</keyword>
<dbReference type="InterPro" id="IPR015424">
    <property type="entry name" value="PyrdxlP-dep_Trfase"/>
</dbReference>
<dbReference type="FunFam" id="3.90.1150.10:FF:000080">
    <property type="entry name" value="Bifunctional dethiobiotin synthetase/adenosylmethionine-8-amino-7-oxononanoate aminotransferase"/>
    <property type="match status" value="1"/>
</dbReference>
<evidence type="ECO:0008006" key="6">
    <source>
        <dbReference type="Google" id="ProtNLM"/>
    </source>
</evidence>
<dbReference type="InterPro" id="IPR005814">
    <property type="entry name" value="Aminotrans_3"/>
</dbReference>
<dbReference type="GO" id="GO:0005739">
    <property type="term" value="C:mitochondrion"/>
    <property type="evidence" value="ECO:0007669"/>
    <property type="project" value="UniProtKB-SubCell"/>
</dbReference>
<dbReference type="EMBL" id="NJET01000063">
    <property type="protein sequence ID" value="PHH62816.1"/>
    <property type="molecule type" value="Genomic_DNA"/>
</dbReference>
<dbReference type="GO" id="GO:0004141">
    <property type="term" value="F:dethiobiotin synthase activity"/>
    <property type="evidence" value="ECO:0007669"/>
    <property type="project" value="InterPro"/>
</dbReference>
<dbReference type="PROSITE" id="PS00600">
    <property type="entry name" value="AA_TRANSFER_CLASS_3"/>
    <property type="match status" value="1"/>
</dbReference>
<dbReference type="PANTHER" id="PTHR42684">
    <property type="entry name" value="ADENOSYLMETHIONINE-8-AMINO-7-OXONONANOATE AMINOTRANSFERASE"/>
    <property type="match status" value="1"/>
</dbReference>
<dbReference type="Pfam" id="PF13500">
    <property type="entry name" value="AAA_26"/>
    <property type="match status" value="1"/>
</dbReference>
<dbReference type="GO" id="GO:0009102">
    <property type="term" value="P:biotin biosynthetic process"/>
    <property type="evidence" value="ECO:0007669"/>
    <property type="project" value="UniProtKB-UniPathway"/>
</dbReference>
<dbReference type="CDD" id="cd03109">
    <property type="entry name" value="DTBS"/>
    <property type="match status" value="1"/>
</dbReference>
<dbReference type="SUPFAM" id="SSF52540">
    <property type="entry name" value="P-loop containing nucleoside triphosphate hydrolases"/>
    <property type="match status" value="1"/>
</dbReference>
<gene>
    <name evidence="4" type="ORF">CDD81_6708</name>
</gene>
<comment type="caution">
    <text evidence="4">The sequence shown here is derived from an EMBL/GenBank/DDBJ whole genome shotgun (WGS) entry which is preliminary data.</text>
</comment>
<keyword evidence="2" id="KW-0032">Aminotransferase</keyword>
<dbReference type="GO" id="GO:0005524">
    <property type="term" value="F:ATP binding"/>
    <property type="evidence" value="ECO:0007669"/>
    <property type="project" value="InterPro"/>
</dbReference>
<evidence type="ECO:0000313" key="5">
    <source>
        <dbReference type="Proteomes" id="UP000226192"/>
    </source>
</evidence>
<dbReference type="Gene3D" id="3.40.640.10">
    <property type="entry name" value="Type I PLP-dependent aspartate aminotransferase-like (Major domain)"/>
    <property type="match status" value="1"/>
</dbReference>
<evidence type="ECO:0000256" key="3">
    <source>
        <dbReference type="ARBA" id="ARBA00022679"/>
    </source>
</evidence>
<dbReference type="AlphaFoldDB" id="A0A2C5Y564"/>
<name>A0A2C5Y564_9HYPO</name>
<proteinExistence type="inferred from homology"/>
<accession>A0A2C5Y564</accession>
<dbReference type="HAMAP" id="MF_00336">
    <property type="entry name" value="BioD"/>
    <property type="match status" value="1"/>
</dbReference>
<sequence>MTTPLPSVLCRSLHIFQVFGANTAVGKTVCTTLLANTAKRLFRSQQVTFLKPVSTGSPHEADQGHIERFATQVLPKTLFQYDLAVSPHAAALASGKPVPSDHELLARCRDFITHRAGLGPGWLFVETAGGVHSPAPSGTTQANLYIPLRIPSILVGDSGLGGISQTIAAFESLHLRGYTVESIVLFQNPCHQNCEFLAQYFNKHHGIPVLGLPAPPVKMQDADCDALAMQKYYSHEQCQEVAGKALEQLHNSHEQRLFRLETMATKAHKQIWYPFTQQSLLAPKDIITIDSAHQDSFQTLLPQCCNQASHEPLLQSSFDGSASWWTQGLGHANPQLTLAAAHAAGRYGHVMFAGAVHEPAMALAETLLQGMASQRLTRVFFSDNGSTGNEVALKMALRAARLRYGWGAREPIGVLGLRGGYHGDTIGAMDSTEPGAFNQKVEWYEGKGFWLDYPTILCSNGKWTISTTAEDGSTDQLGTGSSFASLADVFDVESREECGEHKRYELYILGILEQLQREGRRLGALILEPVVLGAGGMRLVDPLFQRTLVKLVRRSAHLFGSCSHGAVEACDWSGLPIIFDEVFTGLYRLGRFSSASFLGVDADISVHAKLLTGGLVPLCVTLASEAIFGAFGSPDKTDALLHGHSYTAHPVGCQVAVESVRELQAMDRRGAWDWAQTDGWTRVWSVWPHSLVDRLSRKTSRVVGVWALGSVLAIHLSDGSGTGYGSNAALGLRKALAKQRDSFNIHSRVLGNVLYLMTGQTTSQSTVKLVADLVNKEF</sequence>
<dbReference type="UniPathway" id="UPA00078"/>
<dbReference type="GO" id="GO:0004015">
    <property type="term" value="F:adenosylmethionine-8-amino-7-oxononanoate transaminase activity"/>
    <property type="evidence" value="ECO:0007669"/>
    <property type="project" value="TreeGrafter"/>
</dbReference>
<organism evidence="4 5">
    <name type="scientific">Ophiocordyceps australis</name>
    <dbReference type="NCBI Taxonomy" id="1399860"/>
    <lineage>
        <taxon>Eukaryota</taxon>
        <taxon>Fungi</taxon>
        <taxon>Dikarya</taxon>
        <taxon>Ascomycota</taxon>
        <taxon>Pezizomycotina</taxon>
        <taxon>Sordariomycetes</taxon>
        <taxon>Hypocreomycetidae</taxon>
        <taxon>Hypocreales</taxon>
        <taxon>Ophiocordycipitaceae</taxon>
        <taxon>Ophiocordyceps</taxon>
    </lineage>
</organism>
<evidence type="ECO:0000313" key="4">
    <source>
        <dbReference type="EMBL" id="PHH62816.1"/>
    </source>
</evidence>
<dbReference type="Proteomes" id="UP000226192">
    <property type="component" value="Unassembled WGS sequence"/>
</dbReference>
<dbReference type="InterPro" id="IPR015421">
    <property type="entry name" value="PyrdxlP-dep_Trfase_major"/>
</dbReference>
<dbReference type="Gene3D" id="3.40.50.300">
    <property type="entry name" value="P-loop containing nucleotide triphosphate hydrolases"/>
    <property type="match status" value="1"/>
</dbReference>
<dbReference type="Pfam" id="PF00202">
    <property type="entry name" value="Aminotran_3"/>
    <property type="match status" value="2"/>
</dbReference>
<protein>
    <recommendedName>
        <fullName evidence="6">Dethiobiotin synthase</fullName>
    </recommendedName>
</protein>
<evidence type="ECO:0000256" key="2">
    <source>
        <dbReference type="ARBA" id="ARBA00022576"/>
    </source>
</evidence>
<reference evidence="4 5" key="1">
    <citation type="submission" date="2017-06" db="EMBL/GenBank/DDBJ databases">
        <title>Ant-infecting Ophiocordyceps genomes reveal a high diversity of potential behavioral manipulation genes and a possible major role for enterotoxins.</title>
        <authorList>
            <person name="De Bekker C."/>
            <person name="Evans H.C."/>
            <person name="Brachmann A."/>
            <person name="Hughes D.P."/>
        </authorList>
    </citation>
    <scope>NUCLEOTIDE SEQUENCE [LARGE SCALE GENOMIC DNA]</scope>
    <source>
        <strain evidence="4 5">Map64</strain>
    </source>
</reference>
<dbReference type="OrthoDB" id="425114at2759"/>